<comment type="similarity">
    <text evidence="3">Belongs to the xanthine dehydrogenase family.</text>
</comment>
<keyword evidence="7" id="KW-0560">Oxidoreductase</keyword>
<comment type="cofactor">
    <cofactor evidence="1">
        <name>Mo-molybdopterin</name>
        <dbReference type="ChEBI" id="CHEBI:71302"/>
    </cofactor>
</comment>
<evidence type="ECO:0000256" key="2">
    <source>
        <dbReference type="ARBA" id="ARBA00001974"/>
    </source>
</evidence>
<evidence type="ECO:0000259" key="12">
    <source>
        <dbReference type="SMART" id="SM01092"/>
    </source>
</evidence>
<evidence type="ECO:0000256" key="8">
    <source>
        <dbReference type="ARBA" id="ARBA00023004"/>
    </source>
</evidence>
<dbReference type="SMART" id="SM01008">
    <property type="entry name" value="Ald_Xan_dh_C"/>
    <property type="match status" value="1"/>
</dbReference>
<evidence type="ECO:0000256" key="6">
    <source>
        <dbReference type="ARBA" id="ARBA00022723"/>
    </source>
</evidence>
<keyword evidence="8" id="KW-0408">Iron</keyword>
<dbReference type="InterPro" id="IPR046867">
    <property type="entry name" value="AldOxase/xan_DH_MoCoBD2"/>
</dbReference>
<dbReference type="Gene3D" id="3.90.1170.50">
    <property type="entry name" value="Aldehyde oxidase/xanthine dehydrogenase, a/b hammerhead"/>
    <property type="match status" value="1"/>
</dbReference>
<dbReference type="Pfam" id="PF01315">
    <property type="entry name" value="Ald_Xan_dh_C"/>
    <property type="match status" value="1"/>
</dbReference>
<protein>
    <recommendedName>
        <fullName evidence="15">Aldehyde oxidase/xanthine dehydrogenase a/b hammerhead domain-containing protein</fullName>
    </recommendedName>
</protein>
<dbReference type="InterPro" id="IPR005107">
    <property type="entry name" value="CO_DH_flav_C"/>
</dbReference>
<evidence type="ECO:0000256" key="7">
    <source>
        <dbReference type="ARBA" id="ARBA00023002"/>
    </source>
</evidence>
<dbReference type="EMBL" id="AJVK01018254">
    <property type="status" value="NOT_ANNOTATED_CDS"/>
    <property type="molecule type" value="Genomic_DNA"/>
</dbReference>
<dbReference type="FunFam" id="3.30.390.50:FF:000003">
    <property type="entry name" value="Aldehyde oxidase1"/>
    <property type="match status" value="1"/>
</dbReference>
<dbReference type="InterPro" id="IPR036856">
    <property type="entry name" value="Ald_Oxase/Xan_DH_a/b_sf"/>
</dbReference>
<dbReference type="AlphaFoldDB" id="A0A1B0DPG2"/>
<feature type="domain" description="CO dehydrogenase flavoprotein C-terminal" evidence="12">
    <location>
        <begin position="24"/>
        <end position="129"/>
    </location>
</feature>
<dbReference type="VEuPathDB" id="VectorBase:PPAI010398"/>
<comment type="cofactor">
    <cofactor evidence="2">
        <name>FAD</name>
        <dbReference type="ChEBI" id="CHEBI:57692"/>
    </cofactor>
</comment>
<evidence type="ECO:0008006" key="15">
    <source>
        <dbReference type="Google" id="ProtNLM"/>
    </source>
</evidence>
<keyword evidence="5" id="KW-0001">2Fe-2S</keyword>
<name>A0A1B0DPG2_PHLPP</name>
<feature type="domain" description="Aldehyde oxidase/xanthine dehydrogenase a/b hammerhead" evidence="11">
    <location>
        <begin position="167"/>
        <end position="264"/>
    </location>
</feature>
<dbReference type="EnsemblMetazoa" id="PPAI010398-RA">
    <property type="protein sequence ID" value="PPAI010398-PA"/>
    <property type="gene ID" value="PPAI010398"/>
</dbReference>
<dbReference type="Gene3D" id="3.30.365.10">
    <property type="entry name" value="Aldehyde oxidase/xanthine dehydrogenase, molybdopterin binding domain"/>
    <property type="match status" value="4"/>
</dbReference>
<dbReference type="InterPro" id="IPR000674">
    <property type="entry name" value="Ald_Oxase/Xan_DH_a/b"/>
</dbReference>
<evidence type="ECO:0000256" key="1">
    <source>
        <dbReference type="ARBA" id="ARBA00001924"/>
    </source>
</evidence>
<keyword evidence="4" id="KW-0500">Molybdenum</keyword>
<evidence type="ECO:0000256" key="5">
    <source>
        <dbReference type="ARBA" id="ARBA00022714"/>
    </source>
</evidence>
<sequence length="845" mass="94895">MDMKRRIILKIRLPAMDSTRDILRTYKVMPRAQNSHAYVNAGFLFRFNERRSRLLSIRICYGGIHPRFIHAASTEQALNGVDIFDNNVLQRAFASLDQEIQPDSSVNEPLPEYRKILALGLFYRAILSVAPEERVQQQYRSGATMIERPNYPLTQPLPKDTALEQTSGEAEYVNDMVHLPDDLWATFVIASQTNSRISYIDAAVALKMPGVVAAKHNQAEETEEILASSEILYHAQPVGMIVAESFDIAQLAAKKVKVIYERSTNTDQIFLTPTDVLEANDEDRIQQSVTLGEQNDNTVEGQHTLTGRLVLGSQYHFHMEAQTCICSPTEIGLDVYAATQWMDLCQRAIAQCLGIHESRIKMIVRRLGGGFGGKMYPTSQIAAATALAAFLLNRTVRFVMTIEQNMMTMGKRYASESEYEVVTDSNGQILKLQNTIYEDFGATYNSNVPGQVLPNFSNGYNTENWYWQLNLVKTNKPSNTLARSPGTLEFTAMIENIMEHIARATSQDPIDVRLANMPEDTDRRQFITDFRTSTDYETRKTEIDEFNTQNRWKKRGIAIVPMNYRIHFHGVRYALVSIHHGDGSVTITHGGVEMGQGINTKLAQVAAHLLGIDYDMVKIMPSLNTVSPNTIHSSASITTVSVAYAIQQACQTLLDRIEPVREDNSGLDWPQLIQRCFEQDIDLAALHMYKHSDLEAFSVFGVACAEVELDVLTGTTLLRRVDILQDTGESMNPLLDVGQIEGAFIFGLGYWHHEKLIYNPRNGKLMTNRTWNYKIPGAKDIPVDFRVAFLQNHNVEEGILRAKPTGEPTTALAIVVLFAIRYALNSARSDAGNTDTWFQMGAPST</sequence>
<evidence type="ECO:0000313" key="14">
    <source>
        <dbReference type="Proteomes" id="UP000092462"/>
    </source>
</evidence>
<dbReference type="InterPro" id="IPR037165">
    <property type="entry name" value="AldOxase/xan_DH_Mopterin-bd_sf"/>
</dbReference>
<dbReference type="InterPro" id="IPR036683">
    <property type="entry name" value="CO_DH_flav_C_dom_sf"/>
</dbReference>
<dbReference type="VEuPathDB" id="VectorBase:PPAPM1_010984"/>
<evidence type="ECO:0000256" key="9">
    <source>
        <dbReference type="ARBA" id="ARBA00023014"/>
    </source>
</evidence>
<dbReference type="Pfam" id="PF03450">
    <property type="entry name" value="CO_deh_flav_C"/>
    <property type="match status" value="1"/>
</dbReference>
<evidence type="ECO:0000256" key="10">
    <source>
        <dbReference type="ARBA" id="ARBA00034078"/>
    </source>
</evidence>
<dbReference type="FunFam" id="3.30.365.10:FF:000002">
    <property type="entry name" value="Xanthine dehydrogenase oxidase"/>
    <property type="match status" value="1"/>
</dbReference>
<reference evidence="13" key="1">
    <citation type="submission" date="2022-08" db="UniProtKB">
        <authorList>
            <consortium name="EnsemblMetazoa"/>
        </authorList>
    </citation>
    <scope>IDENTIFICATION</scope>
    <source>
        <strain evidence="13">Israel</strain>
    </source>
</reference>
<dbReference type="SMART" id="SM01092">
    <property type="entry name" value="CO_deh_flav_C"/>
    <property type="match status" value="1"/>
</dbReference>
<keyword evidence="14" id="KW-1185">Reference proteome</keyword>
<dbReference type="Pfam" id="PF20256">
    <property type="entry name" value="MoCoBD_2"/>
    <property type="match status" value="1"/>
</dbReference>
<accession>A0A1B0DPG2</accession>
<evidence type="ECO:0000256" key="4">
    <source>
        <dbReference type="ARBA" id="ARBA00022505"/>
    </source>
</evidence>
<dbReference type="Pfam" id="PF02738">
    <property type="entry name" value="MoCoBD_1"/>
    <property type="match status" value="1"/>
</dbReference>
<dbReference type="GO" id="GO:0051537">
    <property type="term" value="F:2 iron, 2 sulfur cluster binding"/>
    <property type="evidence" value="ECO:0007669"/>
    <property type="project" value="UniProtKB-KW"/>
</dbReference>
<dbReference type="FunFam" id="3.30.365.10:FF:000001">
    <property type="entry name" value="Xanthine dehydrogenase oxidase"/>
    <property type="match status" value="1"/>
</dbReference>
<dbReference type="Gene3D" id="3.30.390.50">
    <property type="entry name" value="CO dehydrogenase flavoprotein, C-terminal domain"/>
    <property type="match status" value="1"/>
</dbReference>
<dbReference type="GO" id="GO:0005506">
    <property type="term" value="F:iron ion binding"/>
    <property type="evidence" value="ECO:0007669"/>
    <property type="project" value="InterPro"/>
</dbReference>
<dbReference type="SUPFAM" id="SSF56003">
    <property type="entry name" value="Molybdenum cofactor-binding domain"/>
    <property type="match status" value="1"/>
</dbReference>
<organism evidence="13 14">
    <name type="scientific">Phlebotomus papatasi</name>
    <name type="common">Sandfly</name>
    <dbReference type="NCBI Taxonomy" id="29031"/>
    <lineage>
        <taxon>Eukaryota</taxon>
        <taxon>Metazoa</taxon>
        <taxon>Ecdysozoa</taxon>
        <taxon>Arthropoda</taxon>
        <taxon>Hexapoda</taxon>
        <taxon>Insecta</taxon>
        <taxon>Pterygota</taxon>
        <taxon>Neoptera</taxon>
        <taxon>Endopterygota</taxon>
        <taxon>Diptera</taxon>
        <taxon>Nematocera</taxon>
        <taxon>Psychodoidea</taxon>
        <taxon>Psychodidae</taxon>
        <taxon>Phlebotomus</taxon>
        <taxon>Phlebotomus</taxon>
    </lineage>
</organism>
<evidence type="ECO:0000259" key="11">
    <source>
        <dbReference type="SMART" id="SM01008"/>
    </source>
</evidence>
<comment type="cofactor">
    <cofactor evidence="10">
        <name>[2Fe-2S] cluster</name>
        <dbReference type="ChEBI" id="CHEBI:190135"/>
    </cofactor>
</comment>
<dbReference type="InterPro" id="IPR016208">
    <property type="entry name" value="Ald_Oxase/xanthine_DH-like"/>
</dbReference>
<keyword evidence="9" id="KW-0411">Iron-sulfur</keyword>
<dbReference type="GO" id="GO:0016491">
    <property type="term" value="F:oxidoreductase activity"/>
    <property type="evidence" value="ECO:0007669"/>
    <property type="project" value="UniProtKB-KW"/>
</dbReference>
<dbReference type="PANTHER" id="PTHR11908">
    <property type="entry name" value="XANTHINE DEHYDROGENASE"/>
    <property type="match status" value="1"/>
</dbReference>
<proteinExistence type="inferred from homology"/>
<dbReference type="SUPFAM" id="SSF55447">
    <property type="entry name" value="CO dehydrogenase flavoprotein C-terminal domain-like"/>
    <property type="match status" value="1"/>
</dbReference>
<evidence type="ECO:0000313" key="13">
    <source>
        <dbReference type="EnsemblMetazoa" id="PPAI010398-PA"/>
    </source>
</evidence>
<dbReference type="InterPro" id="IPR008274">
    <property type="entry name" value="AldOxase/xan_DH_MoCoBD1"/>
</dbReference>
<dbReference type="Proteomes" id="UP000092462">
    <property type="component" value="Unassembled WGS sequence"/>
</dbReference>
<keyword evidence="6" id="KW-0479">Metal-binding</keyword>
<dbReference type="PANTHER" id="PTHR11908:SF132">
    <property type="entry name" value="ALDEHYDE OXIDASE 1-RELATED"/>
    <property type="match status" value="1"/>
</dbReference>
<dbReference type="SUPFAM" id="SSF54665">
    <property type="entry name" value="CO dehydrogenase molybdoprotein N-domain-like"/>
    <property type="match status" value="1"/>
</dbReference>
<evidence type="ECO:0000256" key="3">
    <source>
        <dbReference type="ARBA" id="ARBA00006849"/>
    </source>
</evidence>